<dbReference type="AlphaFoldDB" id="A0A427DYP6"/>
<evidence type="ECO:0000313" key="2">
    <source>
        <dbReference type="EMBL" id="RRV08891.1"/>
    </source>
</evidence>
<accession>A0A427DYP6</accession>
<feature type="signal peptide" evidence="1">
    <location>
        <begin position="1"/>
        <end position="18"/>
    </location>
</feature>
<dbReference type="RefSeq" id="WP_041109980.1">
    <property type="nucleotide sequence ID" value="NZ_RHQL01000010.1"/>
</dbReference>
<dbReference type="SUPFAM" id="SSF53955">
    <property type="entry name" value="Lysozyme-like"/>
    <property type="match status" value="1"/>
</dbReference>
<reference evidence="2 3" key="1">
    <citation type="submission" date="2018-10" db="EMBL/GenBank/DDBJ databases">
        <title>Transmission dynamics of multidrug resistant bacteria on intensive care unit surfaces.</title>
        <authorList>
            <person name="D'Souza A.W."/>
            <person name="Potter R.F."/>
            <person name="Wallace M."/>
            <person name="Shupe A."/>
            <person name="Patel S."/>
            <person name="Sun S."/>
            <person name="Gul D."/>
            <person name="Kwon J.H."/>
            <person name="Andleeb S."/>
            <person name="Burnham C.-A.D."/>
            <person name="Dantas G."/>
        </authorList>
    </citation>
    <scope>NUCLEOTIDE SEQUENCE [LARGE SCALE GENOMIC DNA]</scope>
    <source>
        <strain evidence="2 3">PX_177</strain>
    </source>
</reference>
<evidence type="ECO:0000256" key="1">
    <source>
        <dbReference type="SAM" id="SignalP"/>
    </source>
</evidence>
<dbReference type="Proteomes" id="UP000276506">
    <property type="component" value="Unassembled WGS sequence"/>
</dbReference>
<organism evidence="2 3">
    <name type="scientific">Stutzerimonas xanthomarina</name>
    <dbReference type="NCBI Taxonomy" id="271420"/>
    <lineage>
        <taxon>Bacteria</taxon>
        <taxon>Pseudomonadati</taxon>
        <taxon>Pseudomonadota</taxon>
        <taxon>Gammaproteobacteria</taxon>
        <taxon>Pseudomonadales</taxon>
        <taxon>Pseudomonadaceae</taxon>
        <taxon>Stutzerimonas</taxon>
    </lineage>
</organism>
<evidence type="ECO:0000313" key="3">
    <source>
        <dbReference type="Proteomes" id="UP000276506"/>
    </source>
</evidence>
<keyword evidence="1" id="KW-0732">Signal</keyword>
<sequence>MRRVIAATLLVFATKLSASPYIPLIDAAAARHGVDPIVLRTIAEQESNKYPWVANVDGESLRFPDKPRAVRTLWMISRAPWMVKSVDLKGRSHRRFFRTLQAASGYATQLARSTALKRRQDSAKGLERGEFRVRQLHLVNTDLGIAQINYRWHGKGVASVEKWLDPAFNLDYAASHLAALKRKHGTDLAAAGFYHSGNSKPRRAYMANFLPRYEKELRHARVSLAAAP</sequence>
<proteinExistence type="predicted"/>
<comment type="caution">
    <text evidence="2">The sequence shown here is derived from an EMBL/GenBank/DDBJ whole genome shotgun (WGS) entry which is preliminary data.</text>
</comment>
<protein>
    <submittedName>
        <fullName evidence="2">Uncharacterized protein</fullName>
    </submittedName>
</protein>
<dbReference type="InterPro" id="IPR023346">
    <property type="entry name" value="Lysozyme-like_dom_sf"/>
</dbReference>
<dbReference type="EMBL" id="RHQL01000010">
    <property type="protein sequence ID" value="RRV08891.1"/>
    <property type="molecule type" value="Genomic_DNA"/>
</dbReference>
<name>A0A427DYP6_9GAMM</name>
<gene>
    <name evidence="2" type="ORF">EGJ28_16645</name>
</gene>
<feature type="chain" id="PRO_5019044835" evidence="1">
    <location>
        <begin position="19"/>
        <end position="228"/>
    </location>
</feature>
<dbReference type="Gene3D" id="1.10.530.10">
    <property type="match status" value="1"/>
</dbReference>